<sequence>MNLSDTPHTPPDQPHFEWVFLALQRIFAAVNAADNRHGKPRRQAVRAKAACEIVGLGRSNFFARQNPKDSAWDPTFPRSFKLGATPHSPTVWFVDELEAWLEQRAALRSR</sequence>
<accession>A0ABX7GP69</accession>
<dbReference type="Proteomes" id="UP000663181">
    <property type="component" value="Chromosome"/>
</dbReference>
<evidence type="ECO:0000313" key="1">
    <source>
        <dbReference type="EMBL" id="QRN52225.1"/>
    </source>
</evidence>
<dbReference type="RefSeq" id="WP_188800964.1">
    <property type="nucleotide sequence ID" value="NZ_BMIZ01000003.1"/>
</dbReference>
<reference evidence="1 2" key="1">
    <citation type="submission" date="2020-10" db="EMBL/GenBank/DDBJ databases">
        <title>Phylogeny of dyella-like bacteria.</title>
        <authorList>
            <person name="Fu J."/>
        </authorList>
    </citation>
    <scope>NUCLEOTIDE SEQUENCE [LARGE SCALE GENOMIC DNA]</scope>
    <source>
        <strain evidence="1 2">DHOB09</strain>
    </source>
</reference>
<organism evidence="1 2">
    <name type="scientific">Dyella caseinilytica</name>
    <dbReference type="NCBI Taxonomy" id="1849581"/>
    <lineage>
        <taxon>Bacteria</taxon>
        <taxon>Pseudomonadati</taxon>
        <taxon>Pseudomonadota</taxon>
        <taxon>Gammaproteobacteria</taxon>
        <taxon>Lysobacterales</taxon>
        <taxon>Rhodanobacteraceae</taxon>
        <taxon>Dyella</taxon>
    </lineage>
</organism>
<name>A0ABX7GP69_9GAMM</name>
<dbReference type="EMBL" id="CP064030">
    <property type="protein sequence ID" value="QRN52225.1"/>
    <property type="molecule type" value="Genomic_DNA"/>
</dbReference>
<gene>
    <name evidence="1" type="ORF">ISN74_12070</name>
</gene>
<proteinExistence type="predicted"/>
<keyword evidence="2" id="KW-1185">Reference proteome</keyword>
<protein>
    <submittedName>
        <fullName evidence="1">AlpA family phage regulatory protein</fullName>
    </submittedName>
</protein>
<evidence type="ECO:0000313" key="2">
    <source>
        <dbReference type="Proteomes" id="UP000663181"/>
    </source>
</evidence>